<sequence length="87" mass="9437">MQSCSRSDWNGHLHSVGCLLGCLEDCTAIENTPAEAHLLVTFANLVELGGLPKIFPEIHRVKFANKIWNIACLASSAPRVAKVIVPL</sequence>
<dbReference type="Proteomes" id="UP000076532">
    <property type="component" value="Unassembled WGS sequence"/>
</dbReference>
<name>A0A166KSM0_9AGAM</name>
<organism evidence="1 2">
    <name type="scientific">Athelia psychrophila</name>
    <dbReference type="NCBI Taxonomy" id="1759441"/>
    <lineage>
        <taxon>Eukaryota</taxon>
        <taxon>Fungi</taxon>
        <taxon>Dikarya</taxon>
        <taxon>Basidiomycota</taxon>
        <taxon>Agaricomycotina</taxon>
        <taxon>Agaricomycetes</taxon>
        <taxon>Agaricomycetidae</taxon>
        <taxon>Atheliales</taxon>
        <taxon>Atheliaceae</taxon>
        <taxon>Athelia</taxon>
    </lineage>
</organism>
<protein>
    <submittedName>
        <fullName evidence="1">Uncharacterized protein</fullName>
    </submittedName>
</protein>
<evidence type="ECO:0000313" key="2">
    <source>
        <dbReference type="Proteomes" id="UP000076532"/>
    </source>
</evidence>
<reference evidence="1 2" key="1">
    <citation type="journal article" date="2016" name="Mol. Biol. Evol.">
        <title>Comparative Genomics of Early-Diverging Mushroom-Forming Fungi Provides Insights into the Origins of Lignocellulose Decay Capabilities.</title>
        <authorList>
            <person name="Nagy L.G."/>
            <person name="Riley R."/>
            <person name="Tritt A."/>
            <person name="Adam C."/>
            <person name="Daum C."/>
            <person name="Floudas D."/>
            <person name="Sun H."/>
            <person name="Yadav J.S."/>
            <person name="Pangilinan J."/>
            <person name="Larsson K.H."/>
            <person name="Matsuura K."/>
            <person name="Barry K."/>
            <person name="Labutti K."/>
            <person name="Kuo R."/>
            <person name="Ohm R.A."/>
            <person name="Bhattacharya S.S."/>
            <person name="Shirouzu T."/>
            <person name="Yoshinaga Y."/>
            <person name="Martin F.M."/>
            <person name="Grigoriev I.V."/>
            <person name="Hibbett D.S."/>
        </authorList>
    </citation>
    <scope>NUCLEOTIDE SEQUENCE [LARGE SCALE GENOMIC DNA]</scope>
    <source>
        <strain evidence="1 2">CBS 109695</strain>
    </source>
</reference>
<dbReference type="OrthoDB" id="3609at2759"/>
<gene>
    <name evidence="1" type="ORF">FIBSPDRAFT_859800</name>
</gene>
<proteinExistence type="predicted"/>
<evidence type="ECO:0000313" key="1">
    <source>
        <dbReference type="EMBL" id="KZP22213.1"/>
    </source>
</evidence>
<accession>A0A166KSM0</accession>
<dbReference type="EMBL" id="KV417541">
    <property type="protein sequence ID" value="KZP22213.1"/>
    <property type="molecule type" value="Genomic_DNA"/>
</dbReference>
<dbReference type="AlphaFoldDB" id="A0A166KSM0"/>
<keyword evidence="2" id="KW-1185">Reference proteome</keyword>
<feature type="non-terminal residue" evidence="1">
    <location>
        <position position="87"/>
    </location>
</feature>